<dbReference type="AlphaFoldDB" id="A0A448IVS9"/>
<dbReference type="OrthoDB" id="3174546at2"/>
<dbReference type="KEGG" id="mauu:NCTC10437_03582"/>
<feature type="domain" description="UspA" evidence="1">
    <location>
        <begin position="7"/>
        <end position="134"/>
    </location>
</feature>
<evidence type="ECO:0000313" key="3">
    <source>
        <dbReference type="Proteomes" id="UP000279306"/>
    </source>
</evidence>
<gene>
    <name evidence="2" type="ORF">NCTC10437_03582</name>
</gene>
<dbReference type="InterPro" id="IPR014729">
    <property type="entry name" value="Rossmann-like_a/b/a_fold"/>
</dbReference>
<evidence type="ECO:0000259" key="1">
    <source>
        <dbReference type="Pfam" id="PF00582"/>
    </source>
</evidence>
<sequence length="291" mass="30986">MHRTEQAVIVGIDGSRSAIAAALWGADEAAHRDVPLHLVSAVWPQKDLAPGTYDAADTAVRAAIAAVESTGKSVKMESEIVYGRPSLVLQAQSPTAAVVCLGSCGVTHGGLGRIGSTVTAVAAASLACPLAVIHSDPPRADGPGWVVAEVDESPSGERALQLGIDEALLRGATLRVVATWQARYTDIHDVHATSDGNRAVKAHWERRLRPWRQRYPELDVQAAAAHGSVFNFLARHRRSIQLLVLPHKRAPELVELLAPGNFPASRDICFDLLLCEAGTGPEPEGRARDRA</sequence>
<dbReference type="Pfam" id="PF00582">
    <property type="entry name" value="Usp"/>
    <property type="match status" value="1"/>
</dbReference>
<dbReference type="InterPro" id="IPR006016">
    <property type="entry name" value="UspA"/>
</dbReference>
<dbReference type="Gene3D" id="3.40.50.620">
    <property type="entry name" value="HUPs"/>
    <property type="match status" value="2"/>
</dbReference>
<protein>
    <submittedName>
        <fullName evidence="2">UspA domain-containing protein</fullName>
    </submittedName>
</protein>
<organism evidence="2 3">
    <name type="scientific">Mycolicibacterium aurum</name>
    <name type="common">Mycobacterium aurum</name>
    <dbReference type="NCBI Taxonomy" id="1791"/>
    <lineage>
        <taxon>Bacteria</taxon>
        <taxon>Bacillati</taxon>
        <taxon>Actinomycetota</taxon>
        <taxon>Actinomycetes</taxon>
        <taxon>Mycobacteriales</taxon>
        <taxon>Mycobacteriaceae</taxon>
        <taxon>Mycolicibacterium</taxon>
    </lineage>
</organism>
<dbReference type="SUPFAM" id="SSF52402">
    <property type="entry name" value="Adenine nucleotide alpha hydrolases-like"/>
    <property type="match status" value="2"/>
</dbReference>
<proteinExistence type="predicted"/>
<accession>A0A448IVS9</accession>
<dbReference type="Proteomes" id="UP000279306">
    <property type="component" value="Chromosome"/>
</dbReference>
<name>A0A448IVS9_MYCAU</name>
<reference evidence="2 3" key="1">
    <citation type="submission" date="2018-12" db="EMBL/GenBank/DDBJ databases">
        <authorList>
            <consortium name="Pathogen Informatics"/>
        </authorList>
    </citation>
    <scope>NUCLEOTIDE SEQUENCE [LARGE SCALE GENOMIC DNA]</scope>
    <source>
        <strain evidence="2 3">NCTC10437</strain>
    </source>
</reference>
<dbReference type="STRING" id="1791.GCA_001049355_03131"/>
<evidence type="ECO:0000313" key="2">
    <source>
        <dbReference type="EMBL" id="VEG56562.1"/>
    </source>
</evidence>
<dbReference type="RefSeq" id="WP_048633019.1">
    <property type="nucleotide sequence ID" value="NZ_CVQQ01000009.1"/>
</dbReference>
<dbReference type="EMBL" id="LR134356">
    <property type="protein sequence ID" value="VEG56562.1"/>
    <property type="molecule type" value="Genomic_DNA"/>
</dbReference>
<keyword evidence="3" id="KW-1185">Reference proteome</keyword>